<keyword evidence="5 9" id="KW-0460">Magnesium</keyword>
<organism evidence="11">
    <name type="scientific">Oceaniferula spumae</name>
    <dbReference type="NCBI Taxonomy" id="2979115"/>
    <lineage>
        <taxon>Bacteria</taxon>
        <taxon>Pseudomonadati</taxon>
        <taxon>Verrucomicrobiota</taxon>
        <taxon>Verrucomicrobiia</taxon>
        <taxon>Verrucomicrobiales</taxon>
        <taxon>Verrucomicrobiaceae</taxon>
        <taxon>Oceaniferula</taxon>
    </lineage>
</organism>
<dbReference type="SMART" id="SM00924">
    <property type="entry name" value="MgtE_N"/>
    <property type="match status" value="1"/>
</dbReference>
<comment type="caution">
    <text evidence="9">Lacks conserved residue(s) required for the propagation of feature annotation.</text>
</comment>
<dbReference type="GO" id="GO:0046872">
    <property type="term" value="F:metal ion binding"/>
    <property type="evidence" value="ECO:0007669"/>
    <property type="project" value="UniProtKB-KW"/>
</dbReference>
<feature type="transmembrane region" description="Helical" evidence="9">
    <location>
        <begin position="434"/>
        <end position="457"/>
    </location>
</feature>
<accession>A0AAT9FIP7</accession>
<evidence type="ECO:0000256" key="6">
    <source>
        <dbReference type="ARBA" id="ARBA00022989"/>
    </source>
</evidence>
<dbReference type="InterPro" id="IPR006669">
    <property type="entry name" value="MgtE_transporter"/>
</dbReference>
<evidence type="ECO:0000256" key="7">
    <source>
        <dbReference type="ARBA" id="ARBA00023136"/>
    </source>
</evidence>
<evidence type="ECO:0000256" key="5">
    <source>
        <dbReference type="ARBA" id="ARBA00022842"/>
    </source>
</evidence>
<evidence type="ECO:0000256" key="1">
    <source>
        <dbReference type="ARBA" id="ARBA00004141"/>
    </source>
</evidence>
<keyword evidence="4 9" id="KW-0812">Transmembrane</keyword>
<dbReference type="Pfam" id="PF00571">
    <property type="entry name" value="CBS"/>
    <property type="match status" value="1"/>
</dbReference>
<evidence type="ECO:0000256" key="8">
    <source>
        <dbReference type="PROSITE-ProRule" id="PRU00703"/>
    </source>
</evidence>
<dbReference type="EMBL" id="AP026866">
    <property type="protein sequence ID" value="BDS05816.1"/>
    <property type="molecule type" value="Genomic_DNA"/>
</dbReference>
<feature type="transmembrane region" description="Helical" evidence="9">
    <location>
        <begin position="396"/>
        <end position="422"/>
    </location>
</feature>
<gene>
    <name evidence="11" type="primary">ykoK</name>
    <name evidence="11" type="ORF">NT6N_08560</name>
</gene>
<dbReference type="AlphaFoldDB" id="A0AAT9FIP7"/>
<dbReference type="Gene3D" id="1.10.357.20">
    <property type="entry name" value="SLC41 divalent cation transporters, integral membrane domain"/>
    <property type="match status" value="1"/>
</dbReference>
<evidence type="ECO:0000313" key="11">
    <source>
        <dbReference type="EMBL" id="BDS05816.1"/>
    </source>
</evidence>
<dbReference type="InterPro" id="IPR036739">
    <property type="entry name" value="SLC41_membr_dom_sf"/>
</dbReference>
<keyword evidence="6 9" id="KW-1133">Transmembrane helix</keyword>
<dbReference type="Pfam" id="PF03448">
    <property type="entry name" value="MgtE_N"/>
    <property type="match status" value="1"/>
</dbReference>
<dbReference type="SMART" id="SM00116">
    <property type="entry name" value="CBS"/>
    <property type="match status" value="1"/>
</dbReference>
<dbReference type="SUPFAM" id="SSF54631">
    <property type="entry name" value="CBS-domain pair"/>
    <property type="match status" value="1"/>
</dbReference>
<dbReference type="InterPro" id="IPR000644">
    <property type="entry name" value="CBS_dom"/>
</dbReference>
<dbReference type="InterPro" id="IPR006667">
    <property type="entry name" value="SLC41_membr_dom"/>
</dbReference>
<keyword evidence="7 9" id="KW-0472">Membrane</keyword>
<evidence type="ECO:0000256" key="2">
    <source>
        <dbReference type="ARBA" id="ARBA00009749"/>
    </source>
</evidence>
<comment type="subcellular location">
    <subcellularLocation>
        <location evidence="9">Cell membrane</location>
        <topology evidence="9">Multi-pass membrane protein</topology>
    </subcellularLocation>
    <subcellularLocation>
        <location evidence="1">Membrane</location>
        <topology evidence="1">Multi-pass membrane protein</topology>
    </subcellularLocation>
</comment>
<dbReference type="Gene3D" id="3.10.580.10">
    <property type="entry name" value="CBS-domain"/>
    <property type="match status" value="1"/>
</dbReference>
<dbReference type="SUPFAM" id="SSF158791">
    <property type="entry name" value="MgtE N-terminal domain-like"/>
    <property type="match status" value="1"/>
</dbReference>
<comment type="subunit">
    <text evidence="9">Homodimer.</text>
</comment>
<dbReference type="GO" id="GO:0015095">
    <property type="term" value="F:magnesium ion transmembrane transporter activity"/>
    <property type="evidence" value="ECO:0007669"/>
    <property type="project" value="UniProtKB-UniRule"/>
</dbReference>
<sequence>MIEEPPIEAVELPARWKRLIEAIDANDVVAAHDILESATADDQRRIVSQLDIEDRERLCRLLPVGETAELIENLAEAQAVEMLEEMPADVAADVLEELPADLSGDLLRELDDRRSEAILAEIDDLEESKDLRERAGYEWDSAGGLMSDHVVSFPEHATVADVLAELGNNAEEYSDDEVQYFYVTGENMQLTGVLALRNLVLGRRSRSIGELMIPGPVATTVDTGLEELQDLFESKNYLAFPVVDAAGQLKGIVSRSAVNEALSDAQTEDYLKSSGIVGGEELRSMPLRERCVRRLAWLGPNILLNLLAASIIASYEDTLQSVIALAVFLPMVSDMSGCSGNQAVAVSIRELTLGIIQPRDYVRVLLKEVWLGLNNGVVLGIVLGTLAAIWKGNVYLGLVIGGALMLNTILSVAIGGLVPLILKKFKVDPALASGPILTTCTDMSGFFLVLSLANVAMTRLV</sequence>
<reference evidence="11" key="1">
    <citation type="submission" date="2024-07" db="EMBL/GenBank/DDBJ databases">
        <title>Complete genome sequence of Verrucomicrobiaceae bacterium NT6N.</title>
        <authorList>
            <person name="Huang C."/>
            <person name="Takami H."/>
            <person name="Hamasaki K."/>
        </authorList>
    </citation>
    <scope>NUCLEOTIDE SEQUENCE</scope>
    <source>
        <strain evidence="11">NT6N</strain>
    </source>
</reference>
<feature type="transmembrane region" description="Helical" evidence="9">
    <location>
        <begin position="369"/>
        <end position="390"/>
    </location>
</feature>
<comment type="similarity">
    <text evidence="2 9">Belongs to the SLC41A transporter family.</text>
</comment>
<dbReference type="Pfam" id="PF01769">
    <property type="entry name" value="MgtE"/>
    <property type="match status" value="1"/>
</dbReference>
<evidence type="ECO:0000256" key="4">
    <source>
        <dbReference type="ARBA" id="ARBA00022692"/>
    </source>
</evidence>
<evidence type="ECO:0000256" key="9">
    <source>
        <dbReference type="RuleBase" id="RU362011"/>
    </source>
</evidence>
<evidence type="ECO:0000259" key="10">
    <source>
        <dbReference type="PROSITE" id="PS51371"/>
    </source>
</evidence>
<evidence type="ECO:0000256" key="3">
    <source>
        <dbReference type="ARBA" id="ARBA00022448"/>
    </source>
</evidence>
<protein>
    <recommendedName>
        <fullName evidence="9">Magnesium transporter MgtE</fullName>
    </recommendedName>
</protein>
<keyword evidence="9" id="KW-0479">Metal-binding</keyword>
<dbReference type="SUPFAM" id="SSF161093">
    <property type="entry name" value="MgtE membrane domain-like"/>
    <property type="match status" value="1"/>
</dbReference>
<feature type="domain" description="CBS" evidence="10">
    <location>
        <begin position="212"/>
        <end position="268"/>
    </location>
</feature>
<keyword evidence="8" id="KW-0129">CBS domain</keyword>
<dbReference type="NCBIfam" id="TIGR00400">
    <property type="entry name" value="mgtE"/>
    <property type="match status" value="1"/>
</dbReference>
<name>A0AAT9FIP7_9BACT</name>
<dbReference type="PANTHER" id="PTHR41394">
    <property type="entry name" value="MAGNESIUM TRANSPORTER MGTE"/>
    <property type="match status" value="1"/>
</dbReference>
<keyword evidence="9" id="KW-1003">Cell membrane</keyword>
<dbReference type="PANTHER" id="PTHR41394:SF5">
    <property type="entry name" value="SLC41A_MGTE INTEGRAL MEMBRANE DOMAIN-CONTAINING PROTEIN"/>
    <property type="match status" value="1"/>
</dbReference>
<proteinExistence type="inferred from homology"/>
<dbReference type="CDD" id="cd04606">
    <property type="entry name" value="CBS_pair_Mg_transporter"/>
    <property type="match status" value="1"/>
</dbReference>
<dbReference type="PROSITE" id="PS51371">
    <property type="entry name" value="CBS"/>
    <property type="match status" value="1"/>
</dbReference>
<comment type="function">
    <text evidence="9">Acts as a magnesium transporter.</text>
</comment>
<dbReference type="InterPro" id="IPR046342">
    <property type="entry name" value="CBS_dom_sf"/>
</dbReference>
<dbReference type="Gene3D" id="1.25.60.10">
    <property type="entry name" value="MgtE N-terminal domain-like"/>
    <property type="match status" value="1"/>
</dbReference>
<dbReference type="GO" id="GO:0005886">
    <property type="term" value="C:plasma membrane"/>
    <property type="evidence" value="ECO:0007669"/>
    <property type="project" value="UniProtKB-SubCell"/>
</dbReference>
<dbReference type="InterPro" id="IPR006668">
    <property type="entry name" value="Mg_transptr_MgtE_intracell_dom"/>
</dbReference>
<dbReference type="InterPro" id="IPR038076">
    <property type="entry name" value="MgtE_N_sf"/>
</dbReference>
<dbReference type="KEGG" id="osu:NT6N_08560"/>
<keyword evidence="3 9" id="KW-0813">Transport</keyword>